<dbReference type="RefSeq" id="XP_025368296.1">
    <property type="nucleotide sequence ID" value="XM_025510740.1"/>
</dbReference>
<dbReference type="GeneID" id="37032610"/>
<proteinExistence type="predicted"/>
<dbReference type="InParanoid" id="A0A316VU41"/>
<evidence type="ECO:0000313" key="1">
    <source>
        <dbReference type="EMBL" id="PWN41136.1"/>
    </source>
</evidence>
<sequence>MCMRAAQAAGCSHTLLARNVKVEFEPCFPASLVPPDLPLRASPALASNDPSALSCTLAQDYVPGRSPQAWAFGEDRFLPSCAEFEERSTIESVGKLSSTTQTLIVAACSAGSILPTLREDIWQQVVLAPELARMQLRESMLKCSGGQHCPRTIEAVARLYSSCTCSQPVNRLCSTRKEAAKHARA</sequence>
<keyword evidence="2" id="KW-1185">Reference proteome</keyword>
<accession>A0A316VU41</accession>
<protein>
    <submittedName>
        <fullName evidence="1">Uncharacterized protein</fullName>
    </submittedName>
</protein>
<organism evidence="1 2">
    <name type="scientific">Ceraceosorus guamensis</name>
    <dbReference type="NCBI Taxonomy" id="1522189"/>
    <lineage>
        <taxon>Eukaryota</taxon>
        <taxon>Fungi</taxon>
        <taxon>Dikarya</taxon>
        <taxon>Basidiomycota</taxon>
        <taxon>Ustilaginomycotina</taxon>
        <taxon>Exobasidiomycetes</taxon>
        <taxon>Ceraceosorales</taxon>
        <taxon>Ceraceosoraceae</taxon>
        <taxon>Ceraceosorus</taxon>
    </lineage>
</organism>
<gene>
    <name evidence="1" type="ORF">IE81DRAFT_185731</name>
</gene>
<dbReference type="AlphaFoldDB" id="A0A316VU41"/>
<name>A0A316VU41_9BASI</name>
<evidence type="ECO:0000313" key="2">
    <source>
        <dbReference type="Proteomes" id="UP000245783"/>
    </source>
</evidence>
<dbReference type="Proteomes" id="UP000245783">
    <property type="component" value="Unassembled WGS sequence"/>
</dbReference>
<reference evidence="1 2" key="1">
    <citation type="journal article" date="2018" name="Mol. Biol. Evol.">
        <title>Broad Genomic Sampling Reveals a Smut Pathogenic Ancestry of the Fungal Clade Ustilaginomycotina.</title>
        <authorList>
            <person name="Kijpornyongpan T."/>
            <person name="Mondo S.J."/>
            <person name="Barry K."/>
            <person name="Sandor L."/>
            <person name="Lee J."/>
            <person name="Lipzen A."/>
            <person name="Pangilinan J."/>
            <person name="LaButti K."/>
            <person name="Hainaut M."/>
            <person name="Henrissat B."/>
            <person name="Grigoriev I.V."/>
            <person name="Spatafora J.W."/>
            <person name="Aime M.C."/>
        </authorList>
    </citation>
    <scope>NUCLEOTIDE SEQUENCE [LARGE SCALE GENOMIC DNA]</scope>
    <source>
        <strain evidence="1 2">MCA 4658</strain>
    </source>
</reference>
<dbReference type="EMBL" id="KZ819398">
    <property type="protein sequence ID" value="PWN41136.1"/>
    <property type="molecule type" value="Genomic_DNA"/>
</dbReference>